<dbReference type="EMBL" id="FJUY01000001">
    <property type="protein sequence ID" value="CZT14881.1"/>
    <property type="molecule type" value="Genomic_DNA"/>
</dbReference>
<dbReference type="Proteomes" id="UP000225277">
    <property type="component" value="Unassembled WGS sequence"/>
</dbReference>
<dbReference type="RefSeq" id="XP_023621778.1">
    <property type="nucleotide sequence ID" value="XM_023766010.1"/>
</dbReference>
<organism evidence="2 3">
    <name type="scientific">Ramularia collo-cygni</name>
    <dbReference type="NCBI Taxonomy" id="112498"/>
    <lineage>
        <taxon>Eukaryota</taxon>
        <taxon>Fungi</taxon>
        <taxon>Dikarya</taxon>
        <taxon>Ascomycota</taxon>
        <taxon>Pezizomycotina</taxon>
        <taxon>Dothideomycetes</taxon>
        <taxon>Dothideomycetidae</taxon>
        <taxon>Mycosphaerellales</taxon>
        <taxon>Mycosphaerellaceae</taxon>
        <taxon>Ramularia</taxon>
    </lineage>
</organism>
<feature type="compositionally biased region" description="Basic and acidic residues" evidence="1">
    <location>
        <begin position="9"/>
        <end position="42"/>
    </location>
</feature>
<reference evidence="2 3" key="1">
    <citation type="submission" date="2016-03" db="EMBL/GenBank/DDBJ databases">
        <authorList>
            <person name="Ploux O."/>
        </authorList>
    </citation>
    <scope>NUCLEOTIDE SEQUENCE [LARGE SCALE GENOMIC DNA]</scope>
    <source>
        <strain evidence="2 3">URUG2</strain>
    </source>
</reference>
<feature type="region of interest" description="Disordered" evidence="1">
    <location>
        <begin position="129"/>
        <end position="312"/>
    </location>
</feature>
<dbReference type="OrthoDB" id="4174342at2759"/>
<feature type="compositionally biased region" description="Low complexity" evidence="1">
    <location>
        <begin position="258"/>
        <end position="270"/>
    </location>
</feature>
<feature type="compositionally biased region" description="Low complexity" evidence="1">
    <location>
        <begin position="543"/>
        <end position="566"/>
    </location>
</feature>
<feature type="compositionally biased region" description="Basic residues" evidence="1">
    <location>
        <begin position="532"/>
        <end position="542"/>
    </location>
</feature>
<accession>A0A2D3UM65</accession>
<feature type="compositionally biased region" description="Acidic residues" evidence="1">
    <location>
        <begin position="585"/>
        <end position="598"/>
    </location>
</feature>
<feature type="compositionally biased region" description="Low complexity" evidence="1">
    <location>
        <begin position="603"/>
        <end position="612"/>
    </location>
</feature>
<keyword evidence="3" id="KW-1185">Reference proteome</keyword>
<feature type="region of interest" description="Disordered" evidence="1">
    <location>
        <begin position="391"/>
        <end position="457"/>
    </location>
</feature>
<name>A0A2D3UM65_9PEZI</name>
<feature type="compositionally biased region" description="Polar residues" evidence="1">
    <location>
        <begin position="299"/>
        <end position="310"/>
    </location>
</feature>
<proteinExistence type="predicted"/>
<dbReference type="STRING" id="112498.A0A2D3UM65"/>
<feature type="region of interest" description="Disordered" evidence="1">
    <location>
        <begin position="527"/>
        <end position="634"/>
    </location>
</feature>
<dbReference type="GeneID" id="35606601"/>
<protein>
    <submittedName>
        <fullName evidence="2">Uncharacterized protein</fullName>
    </submittedName>
</protein>
<feature type="compositionally biased region" description="Acidic residues" evidence="1">
    <location>
        <begin position="146"/>
        <end position="156"/>
    </location>
</feature>
<feature type="compositionally biased region" description="Polar residues" evidence="1">
    <location>
        <begin position="225"/>
        <end position="236"/>
    </location>
</feature>
<feature type="compositionally biased region" description="Gly residues" evidence="1">
    <location>
        <begin position="271"/>
        <end position="285"/>
    </location>
</feature>
<evidence type="ECO:0000313" key="2">
    <source>
        <dbReference type="EMBL" id="CZT14881.1"/>
    </source>
</evidence>
<gene>
    <name evidence="2" type="ORF">RCC_12041</name>
</gene>
<evidence type="ECO:0000256" key="1">
    <source>
        <dbReference type="SAM" id="MobiDB-lite"/>
    </source>
</evidence>
<dbReference type="AlphaFoldDB" id="A0A2D3UM65"/>
<evidence type="ECO:0000313" key="3">
    <source>
        <dbReference type="Proteomes" id="UP000225277"/>
    </source>
</evidence>
<feature type="region of interest" description="Disordered" evidence="1">
    <location>
        <begin position="1"/>
        <end position="98"/>
    </location>
</feature>
<sequence length="634" mass="68744">MAPTAARSDANDRDTSAYDTQESRQDSLRRMAEVERRAEITHAYHATSPRSPDTASPIYPERAIRPLPKSRLKSKLSPGQAETLVFPPEPPPVSPTLNFSLSMQAHEQEESRLMTNGEPRYPYDYENVQRRHHQHQPHSSHCTCGEDGESGEDEVEFDHPDYRYSTPPTVNGVGGKPVDSLQRRLVEASRSSSKPPPPGSTASSADGYESFENTSNKKKRKIPLSGTSSMHQSQLSAEMASMGISTGQADGGAEDAHGGAQQQYSQSGNGTSPGSGTGISGAGRGRYGRQDGRNRRPLGSSTMNVINGYTSRAPVREVRHGEDVGVENTGGIISQAIKTAAEQGPLTPAGKGRDNVSLLHSATAASATPKTQFTFTCESDSATKMVDQQAAYAAGTPTPQRSLPPGVKGAGTQTTPPLRGGQHPNNARNPPPPPSNHAPAGQHPQAPPPKPKPRRNPAKEYALQAATRKKNQQYQNYHHRPKPDDMWVCEFCEYEDIYGAPPYAMIRKYEIKDRQERKKAAEKRRLLEKAKMKGRKNKKGAAKKGNNTAAVNNNNHNPNNAAVANNTPRDDPAYDPNLPPPDHEEYYDDDDDYADEYEPVPGVDDPYPQDYHYPPPPAPVGTPVAPAGGGGGRG</sequence>